<keyword evidence="2" id="KW-0479">Metal-binding</keyword>
<organism evidence="4 5">
    <name type="scientific">Inquilinus limosus</name>
    <dbReference type="NCBI Taxonomy" id="171674"/>
    <lineage>
        <taxon>Bacteria</taxon>
        <taxon>Pseudomonadati</taxon>
        <taxon>Pseudomonadota</taxon>
        <taxon>Alphaproteobacteria</taxon>
        <taxon>Rhodospirillales</taxon>
        <taxon>Rhodospirillaceae</taxon>
        <taxon>Inquilinus</taxon>
    </lineage>
</organism>
<dbReference type="GO" id="GO:0030976">
    <property type="term" value="F:thiamine pyrophosphate binding"/>
    <property type="evidence" value="ECO:0007669"/>
    <property type="project" value="TreeGrafter"/>
</dbReference>
<evidence type="ECO:0000256" key="3">
    <source>
        <dbReference type="SAM" id="SignalP"/>
    </source>
</evidence>
<evidence type="ECO:0000313" key="5">
    <source>
        <dbReference type="Proteomes" id="UP000196655"/>
    </source>
</evidence>
<dbReference type="EMBL" id="NHON01000035">
    <property type="protein sequence ID" value="OWJ65555.1"/>
    <property type="molecule type" value="Genomic_DNA"/>
</dbReference>
<comment type="caution">
    <text evidence="4">The sequence shown here is derived from an EMBL/GenBank/DDBJ whole genome shotgun (WGS) entry which is preliminary data.</text>
</comment>
<dbReference type="GO" id="GO:0015888">
    <property type="term" value="P:thiamine transport"/>
    <property type="evidence" value="ECO:0007669"/>
    <property type="project" value="TreeGrafter"/>
</dbReference>
<dbReference type="InterPro" id="IPR026045">
    <property type="entry name" value="Ferric-bd"/>
</dbReference>
<name>A0A211ZJT6_9PROT</name>
<keyword evidence="2" id="KW-0408">Iron</keyword>
<evidence type="ECO:0000313" key="4">
    <source>
        <dbReference type="EMBL" id="OWJ65555.1"/>
    </source>
</evidence>
<feature type="signal peptide" evidence="3">
    <location>
        <begin position="1"/>
        <end position="25"/>
    </location>
</feature>
<gene>
    <name evidence="4" type="ORF">BWR60_18740</name>
</gene>
<dbReference type="Pfam" id="PF13343">
    <property type="entry name" value="SBP_bac_6"/>
    <property type="match status" value="1"/>
</dbReference>
<dbReference type="Proteomes" id="UP000196655">
    <property type="component" value="Unassembled WGS sequence"/>
</dbReference>
<dbReference type="CDD" id="cd13547">
    <property type="entry name" value="PBP2_Fbp_like_2"/>
    <property type="match status" value="1"/>
</dbReference>
<dbReference type="SUPFAM" id="SSF53850">
    <property type="entry name" value="Periplasmic binding protein-like II"/>
    <property type="match status" value="1"/>
</dbReference>
<sequence length="320" mass="33464">MRSRSLLGAVLAVAALAVGAQSARADITVYSAGPADLIETLAKGFTAQTGTKVGVFQGTTGQVMARIEAEASNPVVDVLISASWDTATDFTKRGWLVTYTSPNAAKVPDFLKTPTAVAQGVSALGIAWNPQSGTPRPADWSDLTQAAFKDLVTVPDPAQSGASFELVAALQGKAGNWNLFDGLKSNGAVVAGANAQALNPVLQGAKAAVFGAVDYISLGQHAKGESIEVIFPASGTVIAPRPVMILNWSKQQDEAKRFVDYILSDEGQKAVAKTYLIPARSDIAADRPLIKDLNILKVDAATVYPKRSEILAQFAKALGK</sequence>
<accession>A0A211ZJT6</accession>
<feature type="chain" id="PRO_5012555523" evidence="3">
    <location>
        <begin position="26"/>
        <end position="320"/>
    </location>
</feature>
<proteinExistence type="predicted"/>
<evidence type="ECO:0000256" key="2">
    <source>
        <dbReference type="PIRSR" id="PIRSR002825-1"/>
    </source>
</evidence>
<evidence type="ECO:0000256" key="1">
    <source>
        <dbReference type="ARBA" id="ARBA00022729"/>
    </source>
</evidence>
<feature type="binding site" evidence="2">
    <location>
        <position position="215"/>
    </location>
    <ligand>
        <name>Fe cation</name>
        <dbReference type="ChEBI" id="CHEBI:24875"/>
    </ligand>
</feature>
<dbReference type="RefSeq" id="WP_088152557.1">
    <property type="nucleotide sequence ID" value="NZ_NHON01000035.1"/>
</dbReference>
<dbReference type="GO" id="GO:0046872">
    <property type="term" value="F:metal ion binding"/>
    <property type="evidence" value="ECO:0007669"/>
    <property type="project" value="UniProtKB-KW"/>
</dbReference>
<dbReference type="GO" id="GO:0030288">
    <property type="term" value="C:outer membrane-bounded periplasmic space"/>
    <property type="evidence" value="ECO:0007669"/>
    <property type="project" value="TreeGrafter"/>
</dbReference>
<dbReference type="OrthoDB" id="9766989at2"/>
<keyword evidence="5" id="KW-1185">Reference proteome</keyword>
<dbReference type="Gene3D" id="3.40.190.10">
    <property type="entry name" value="Periplasmic binding protein-like II"/>
    <property type="match status" value="2"/>
</dbReference>
<reference evidence="5" key="1">
    <citation type="submission" date="2017-05" db="EMBL/GenBank/DDBJ databases">
        <authorList>
            <person name="Macchi M."/>
            <person name="Festa S."/>
            <person name="Coppotelli B.M."/>
            <person name="Morelli I.S."/>
        </authorList>
    </citation>
    <scope>NUCLEOTIDE SEQUENCE [LARGE SCALE GENOMIC DNA]</scope>
    <source>
        <strain evidence="5">I</strain>
    </source>
</reference>
<dbReference type="GO" id="GO:0030975">
    <property type="term" value="F:thiamine binding"/>
    <property type="evidence" value="ECO:0007669"/>
    <property type="project" value="TreeGrafter"/>
</dbReference>
<dbReference type="PIRSF" id="PIRSF002825">
    <property type="entry name" value="CfbpA"/>
    <property type="match status" value="1"/>
</dbReference>
<dbReference type="AlphaFoldDB" id="A0A211ZJT6"/>
<keyword evidence="1 3" id="KW-0732">Signal</keyword>
<dbReference type="PANTHER" id="PTHR30006:SF2">
    <property type="entry name" value="ABC TRANSPORTER SUBSTRATE-BINDING PROTEIN"/>
    <property type="match status" value="1"/>
</dbReference>
<protein>
    <submittedName>
        <fullName evidence="4">ABC transporter substrate-binding protein</fullName>
    </submittedName>
</protein>
<dbReference type="PANTHER" id="PTHR30006">
    <property type="entry name" value="THIAMINE-BINDING PERIPLASMIC PROTEIN-RELATED"/>
    <property type="match status" value="1"/>
</dbReference>